<evidence type="ECO:0000259" key="10">
    <source>
        <dbReference type="Pfam" id="PF00561"/>
    </source>
</evidence>
<dbReference type="Gene3D" id="3.40.50.1820">
    <property type="entry name" value="alpha/beta hydrolase"/>
    <property type="match status" value="1"/>
</dbReference>
<keyword evidence="5 8" id="KW-0963">Cytoplasm</keyword>
<comment type="catalytic activity">
    <reaction evidence="1 8 9">
        <text>Release of N-terminal proline from a peptide.</text>
        <dbReference type="EC" id="3.4.11.5"/>
    </reaction>
</comment>
<keyword evidence="4 8" id="KW-0031">Aminopeptidase</keyword>
<dbReference type="InterPro" id="IPR002410">
    <property type="entry name" value="Peptidase_S33"/>
</dbReference>
<dbReference type="InterPro" id="IPR000073">
    <property type="entry name" value="AB_hydrolase_1"/>
</dbReference>
<accession>A0ABR1FTR6</accession>
<dbReference type="InterPro" id="IPR005944">
    <property type="entry name" value="Pro_iminopeptidase"/>
</dbReference>
<dbReference type="SUPFAM" id="SSF53474">
    <property type="entry name" value="alpha/beta-Hydrolases"/>
    <property type="match status" value="1"/>
</dbReference>
<evidence type="ECO:0000256" key="7">
    <source>
        <dbReference type="ARBA" id="ARBA00022801"/>
    </source>
</evidence>
<comment type="subcellular location">
    <subcellularLocation>
        <location evidence="2 8">Cytoplasm</location>
    </subcellularLocation>
</comment>
<evidence type="ECO:0000256" key="2">
    <source>
        <dbReference type="ARBA" id="ARBA00004496"/>
    </source>
</evidence>
<feature type="domain" description="AB hydrolase-1" evidence="10">
    <location>
        <begin position="46"/>
        <end position="319"/>
    </location>
</feature>
<evidence type="ECO:0000256" key="5">
    <source>
        <dbReference type="ARBA" id="ARBA00022490"/>
    </source>
</evidence>
<evidence type="ECO:0000256" key="4">
    <source>
        <dbReference type="ARBA" id="ARBA00022438"/>
    </source>
</evidence>
<reference evidence="11 12" key="1">
    <citation type="submission" date="2024-03" db="EMBL/GenBank/DDBJ databases">
        <title>Aureococcus anophagefferens CCMP1851 and Kratosvirus quantuckense: Draft genome of a second virus-susceptible host strain in the model system.</title>
        <authorList>
            <person name="Chase E."/>
            <person name="Truchon A.R."/>
            <person name="Schepens W."/>
            <person name="Wilhelm S.W."/>
        </authorList>
    </citation>
    <scope>NUCLEOTIDE SEQUENCE [LARGE SCALE GENOMIC DNA]</scope>
    <source>
        <strain evidence="11 12">CCMP1851</strain>
    </source>
</reference>
<protein>
    <recommendedName>
        <fullName evidence="8 9">Proline iminopeptidase</fullName>
        <shortName evidence="8">PIP</shortName>
        <ecNumber evidence="8 9">3.4.11.5</ecNumber>
    </recommendedName>
    <alternativeName>
        <fullName evidence="8">Prolyl aminopeptidase</fullName>
    </alternativeName>
</protein>
<dbReference type="EC" id="3.4.11.5" evidence="8 9"/>
<evidence type="ECO:0000256" key="9">
    <source>
        <dbReference type="RuleBase" id="RU003421"/>
    </source>
</evidence>
<keyword evidence="12" id="KW-1185">Reference proteome</keyword>
<dbReference type="EMBL" id="JBBJCI010000230">
    <property type="protein sequence ID" value="KAK7238429.1"/>
    <property type="molecule type" value="Genomic_DNA"/>
</dbReference>
<dbReference type="PANTHER" id="PTHR43722:SF1">
    <property type="entry name" value="PROLINE IMINOPEPTIDASE"/>
    <property type="match status" value="1"/>
</dbReference>
<dbReference type="Pfam" id="PF00561">
    <property type="entry name" value="Abhydrolase_1"/>
    <property type="match status" value="1"/>
</dbReference>
<name>A0ABR1FTR6_AURAN</name>
<organism evidence="11 12">
    <name type="scientific">Aureococcus anophagefferens</name>
    <name type="common">Harmful bloom alga</name>
    <dbReference type="NCBI Taxonomy" id="44056"/>
    <lineage>
        <taxon>Eukaryota</taxon>
        <taxon>Sar</taxon>
        <taxon>Stramenopiles</taxon>
        <taxon>Ochrophyta</taxon>
        <taxon>Pelagophyceae</taxon>
        <taxon>Pelagomonadales</taxon>
        <taxon>Pelagomonadaceae</taxon>
        <taxon>Aureococcus</taxon>
    </lineage>
</organism>
<evidence type="ECO:0000256" key="8">
    <source>
        <dbReference type="PIRNR" id="PIRNR006431"/>
    </source>
</evidence>
<evidence type="ECO:0000256" key="3">
    <source>
        <dbReference type="ARBA" id="ARBA00010088"/>
    </source>
</evidence>
<keyword evidence="6 8" id="KW-0645">Protease</keyword>
<evidence type="ECO:0000256" key="1">
    <source>
        <dbReference type="ARBA" id="ARBA00001585"/>
    </source>
</evidence>
<keyword evidence="7 8" id="KW-0378">Hydrolase</keyword>
<dbReference type="PANTHER" id="PTHR43722">
    <property type="entry name" value="PROLINE IMINOPEPTIDASE"/>
    <property type="match status" value="1"/>
</dbReference>
<dbReference type="PIRSF" id="PIRSF006431">
    <property type="entry name" value="Pept_S33"/>
    <property type="match status" value="1"/>
</dbReference>
<comment type="caution">
    <text evidence="11">The sequence shown here is derived from an EMBL/GenBank/DDBJ whole genome shotgun (WGS) entry which is preliminary data.</text>
</comment>
<evidence type="ECO:0000313" key="11">
    <source>
        <dbReference type="EMBL" id="KAK7238429.1"/>
    </source>
</evidence>
<dbReference type="NCBIfam" id="TIGR01249">
    <property type="entry name" value="pro_imino_pep_1"/>
    <property type="match status" value="1"/>
</dbReference>
<evidence type="ECO:0000313" key="12">
    <source>
        <dbReference type="Proteomes" id="UP001363151"/>
    </source>
</evidence>
<dbReference type="Proteomes" id="UP001363151">
    <property type="component" value="Unassembled WGS sequence"/>
</dbReference>
<comment type="similarity">
    <text evidence="3 8 9">Belongs to the peptidase S33 family.</text>
</comment>
<dbReference type="InterPro" id="IPR029058">
    <property type="entry name" value="AB_hydrolase_fold"/>
</dbReference>
<gene>
    <name evidence="11" type="ORF">SO694_00023443</name>
</gene>
<proteinExistence type="inferred from homology"/>
<sequence>MTSFAGDNMRVLYPDIEPYEHGMLDVGDGHEIYWELSGNPSGKPAVFLHGGPGGGCGVHTRCFFDPAVYRICTFDQRGCNRSTPNASDDWAASIVCNDTPHLVGDVEKLRAHLGIDKWGVVLGGSWGSTLGLAYAQTHPDRLEALVLRGCFLFMPDEVDNLFQNGHQALNHPEAWAGYEEHIRSTPGEWEVERTNLLAAYYKRLRSDDSDVRNAAARAFVSYELSVSTTFPNSKKKDRVLSTPEILVPFALFEAHYMLNNGFLRRGQLLDDVGKIAHLPITIVHGRCDFVCRPEAAYRLWCALDKKAKLEIVDGAGHSDTEVGIVDALVRATDELRSA</sequence>
<evidence type="ECO:0000256" key="6">
    <source>
        <dbReference type="ARBA" id="ARBA00022670"/>
    </source>
</evidence>
<dbReference type="PRINTS" id="PR00793">
    <property type="entry name" value="PROAMNOPTASE"/>
</dbReference>